<dbReference type="EMBL" id="JAVDYG010000001">
    <property type="protein sequence ID" value="MDR7360448.1"/>
    <property type="molecule type" value="Genomic_DNA"/>
</dbReference>
<protein>
    <submittedName>
        <fullName evidence="2">Uncharacterized protein</fullName>
    </submittedName>
</protein>
<comment type="caution">
    <text evidence="2">The sequence shown here is derived from an EMBL/GenBank/DDBJ whole genome shotgun (WGS) entry which is preliminary data.</text>
</comment>
<feature type="non-terminal residue" evidence="2">
    <location>
        <position position="1"/>
    </location>
</feature>
<evidence type="ECO:0000313" key="3">
    <source>
        <dbReference type="Proteomes" id="UP001183648"/>
    </source>
</evidence>
<gene>
    <name evidence="2" type="ORF">J2S63_000001</name>
</gene>
<dbReference type="Proteomes" id="UP001183648">
    <property type="component" value="Unassembled WGS sequence"/>
</dbReference>
<evidence type="ECO:0000256" key="1">
    <source>
        <dbReference type="SAM" id="MobiDB-lite"/>
    </source>
</evidence>
<feature type="region of interest" description="Disordered" evidence="1">
    <location>
        <begin position="82"/>
        <end position="101"/>
    </location>
</feature>
<accession>A0ABU2BRU9</accession>
<keyword evidence="3" id="KW-1185">Reference proteome</keyword>
<proteinExistence type="predicted"/>
<reference evidence="2 3" key="1">
    <citation type="submission" date="2023-07" db="EMBL/GenBank/DDBJ databases">
        <title>Sequencing the genomes of 1000 actinobacteria strains.</title>
        <authorList>
            <person name="Klenk H.-P."/>
        </authorList>
    </citation>
    <scope>NUCLEOTIDE SEQUENCE [LARGE SCALE GENOMIC DNA]</scope>
    <source>
        <strain evidence="2 3">DSM 19426</strain>
    </source>
</reference>
<organism evidence="2 3">
    <name type="scientific">Nocardioides marmoribigeumensis</name>
    <dbReference type="NCBI Taxonomy" id="433649"/>
    <lineage>
        <taxon>Bacteria</taxon>
        <taxon>Bacillati</taxon>
        <taxon>Actinomycetota</taxon>
        <taxon>Actinomycetes</taxon>
        <taxon>Propionibacteriales</taxon>
        <taxon>Nocardioidaceae</taxon>
        <taxon>Nocardioides</taxon>
    </lineage>
</organism>
<dbReference type="RefSeq" id="WP_310296895.1">
    <property type="nucleotide sequence ID" value="NZ_JAVDYG010000001.1"/>
</dbReference>
<sequence length="101" mass="10328">DLLVAGPTAYDAARVANQQKLCAISAEWNSGSSYAGRVAHLTGTPGGLNGSAYLRPGTEATDDGVRDSLTGAKGSDWFLLNRTGGTLDSSDRSGPEIGSDL</sequence>
<evidence type="ECO:0000313" key="2">
    <source>
        <dbReference type="EMBL" id="MDR7360448.1"/>
    </source>
</evidence>
<name>A0ABU2BRU9_9ACTN</name>